<dbReference type="InterPro" id="IPR028009">
    <property type="entry name" value="ESCO_Acetyltransf_dom"/>
</dbReference>
<organism evidence="3 4">
    <name type="scientific">Kwoniella dendrophila CBS 6074</name>
    <dbReference type="NCBI Taxonomy" id="1295534"/>
    <lineage>
        <taxon>Eukaryota</taxon>
        <taxon>Fungi</taxon>
        <taxon>Dikarya</taxon>
        <taxon>Basidiomycota</taxon>
        <taxon>Agaricomycotina</taxon>
        <taxon>Tremellomycetes</taxon>
        <taxon>Tremellales</taxon>
        <taxon>Cryptococcaceae</taxon>
        <taxon>Kwoniella</taxon>
    </lineage>
</organism>
<dbReference type="EMBL" id="CP144100">
    <property type="protein sequence ID" value="WWC87706.1"/>
    <property type="molecule type" value="Genomic_DNA"/>
</dbReference>
<dbReference type="PANTHER" id="PTHR45884:SF2">
    <property type="entry name" value="N-ACETYLTRANSFERASE ECO"/>
    <property type="match status" value="1"/>
</dbReference>
<name>A0AAX4JQL2_9TREE</name>
<gene>
    <name evidence="3" type="ORF">L201_002598</name>
</gene>
<dbReference type="Pfam" id="PF13880">
    <property type="entry name" value="Acetyltransf_13"/>
    <property type="match status" value="1"/>
</dbReference>
<protein>
    <recommendedName>
        <fullName evidence="2">N-acetyltransferase ESCO acetyl-transferase domain-containing protein</fullName>
    </recommendedName>
</protein>
<feature type="compositionally biased region" description="Basic residues" evidence="1">
    <location>
        <begin position="1"/>
        <end position="11"/>
    </location>
</feature>
<dbReference type="GO" id="GO:0061733">
    <property type="term" value="F:protein-lysine-acetyltransferase activity"/>
    <property type="evidence" value="ECO:0007669"/>
    <property type="project" value="TreeGrafter"/>
</dbReference>
<dbReference type="GO" id="GO:0005634">
    <property type="term" value="C:nucleus"/>
    <property type="evidence" value="ECO:0007669"/>
    <property type="project" value="TreeGrafter"/>
</dbReference>
<evidence type="ECO:0000313" key="3">
    <source>
        <dbReference type="EMBL" id="WWC87706.1"/>
    </source>
</evidence>
<accession>A0AAX4JQL2</accession>
<feature type="region of interest" description="Disordered" evidence="1">
    <location>
        <begin position="1"/>
        <end position="80"/>
    </location>
</feature>
<dbReference type="GO" id="GO:0007064">
    <property type="term" value="P:mitotic sister chromatid cohesion"/>
    <property type="evidence" value="ECO:0007669"/>
    <property type="project" value="TreeGrafter"/>
</dbReference>
<dbReference type="AlphaFoldDB" id="A0AAX4JQL2"/>
<reference evidence="3 4" key="1">
    <citation type="submission" date="2024-01" db="EMBL/GenBank/DDBJ databases">
        <title>Comparative genomics of Cryptococcus and Kwoniella reveals pathogenesis evolution and contrasting modes of karyotype evolution via chromosome fusion or intercentromeric recombination.</title>
        <authorList>
            <person name="Coelho M.A."/>
            <person name="David-Palma M."/>
            <person name="Shea T."/>
            <person name="Bowers K."/>
            <person name="McGinley-Smith S."/>
            <person name="Mohammad A.W."/>
            <person name="Gnirke A."/>
            <person name="Yurkov A.M."/>
            <person name="Nowrousian M."/>
            <person name="Sun S."/>
            <person name="Cuomo C.A."/>
            <person name="Heitman J."/>
        </authorList>
    </citation>
    <scope>NUCLEOTIDE SEQUENCE [LARGE SCALE GENOMIC DNA]</scope>
    <source>
        <strain evidence="3 4">CBS 6074</strain>
    </source>
</reference>
<dbReference type="RefSeq" id="XP_066074469.1">
    <property type="nucleotide sequence ID" value="XM_066218372.1"/>
</dbReference>
<evidence type="ECO:0000313" key="4">
    <source>
        <dbReference type="Proteomes" id="UP001355207"/>
    </source>
</evidence>
<keyword evidence="4" id="KW-1185">Reference proteome</keyword>
<proteinExistence type="predicted"/>
<evidence type="ECO:0000259" key="2">
    <source>
        <dbReference type="Pfam" id="PF13880"/>
    </source>
</evidence>
<dbReference type="GeneID" id="91093270"/>
<dbReference type="PANTHER" id="PTHR45884">
    <property type="entry name" value="N-ACETYLTRANSFERASE ECO"/>
    <property type="match status" value="1"/>
</dbReference>
<sequence>MSTKPVVRRTYGKAPPRIPSSCSLFDEPSSPPTLLSNHRSSSPPSSLRLDTPPLHSSPPTPAKRPISRSTSPLFFSADEEEDQIIYNPSTSKDEAQNVLLKENDQKRVIKKLPTKKAIQSSLKGFFVQQPKSKTKAKAKPLEPLKLIPSSPSSSSKVSNINGILGIKSPKPTSSTKKSLTQLHLTHLPLLHTCSECGMSFMRGGDDESIHIAHHTRVLRGIVWDGLNKGKSKSSTTEENGWKLVKDDISFDNGKGKGKIVVVDASHGSNKLEEILSTVDRVLSSPPLPPPILDRCKVFLFITSSSPPAPKDNTSKRQKLDTSISKKVVQRDRVVGVVVAQGIKWAMKVLKDSEQLNLEPTSRIGEGKNVIDSKENKIVIESGGFGSVTCDPTSLPTPLGIHRLYISPSYRSNSLSIHLLNASCSNTIYGCSFDPLKGEIAFSQPTQSGRAIMEKWGKGNIRVFADDESQL</sequence>
<evidence type="ECO:0000256" key="1">
    <source>
        <dbReference type="SAM" id="MobiDB-lite"/>
    </source>
</evidence>
<feature type="compositionally biased region" description="Low complexity" evidence="1">
    <location>
        <begin position="34"/>
        <end position="54"/>
    </location>
</feature>
<feature type="domain" description="N-acetyltransferase ESCO acetyl-transferase" evidence="2">
    <location>
        <begin position="398"/>
        <end position="459"/>
    </location>
</feature>
<dbReference type="GO" id="GO:0000785">
    <property type="term" value="C:chromatin"/>
    <property type="evidence" value="ECO:0007669"/>
    <property type="project" value="TreeGrafter"/>
</dbReference>
<dbReference type="Proteomes" id="UP001355207">
    <property type="component" value="Chromosome 3"/>
</dbReference>